<name>A0A7G1KF13_9NOCA</name>
<evidence type="ECO:0000256" key="2">
    <source>
        <dbReference type="SAM" id="Phobius"/>
    </source>
</evidence>
<feature type="region of interest" description="Disordered" evidence="1">
    <location>
        <begin position="1"/>
        <end position="47"/>
    </location>
</feature>
<keyword evidence="4" id="KW-1185">Reference proteome</keyword>
<dbReference type="KEGG" id="nwl:NWFMUON74_16440"/>
<feature type="compositionally biased region" description="Basic and acidic residues" evidence="1">
    <location>
        <begin position="14"/>
        <end position="29"/>
    </location>
</feature>
<keyword evidence="2" id="KW-0472">Membrane</keyword>
<accession>A0A7G1KF13</accession>
<keyword evidence="2" id="KW-1133">Transmembrane helix</keyword>
<sequence>MKERETPELIMPTEDSHDTDREAAEEKPVDAGVPRTSVKGGSSARGSERSFSISLRSLALGTAVALLVVAVAVSIPLWLSARSELKDRDAVVAAEKRAEEVASEYAVGASNIDYQNFDQWVRGLKSNVSPVLANKFDATAPQLKEIVLPLKWSSSGVPIAATVRSERSGVYVVNVFLNVTSKSAQIPEGAQTTVTYTVTVDKNLDWKVTDVGGVDSALPAK</sequence>
<keyword evidence="2" id="KW-0812">Transmembrane</keyword>
<reference evidence="3 4" key="1">
    <citation type="submission" date="2020-08" db="EMBL/GenBank/DDBJ databases">
        <title>Genome Sequencing of Nocardia wallacei strain FMUON74 and assembly.</title>
        <authorList>
            <person name="Toyokawa M."/>
            <person name="Uesaka K."/>
        </authorList>
    </citation>
    <scope>NUCLEOTIDE SEQUENCE [LARGE SCALE GENOMIC DNA]</scope>
    <source>
        <strain evidence="3 4">FMUON74</strain>
    </source>
</reference>
<evidence type="ECO:0000313" key="4">
    <source>
        <dbReference type="Proteomes" id="UP000516173"/>
    </source>
</evidence>
<organism evidence="3 4">
    <name type="scientific">Nocardia wallacei</name>
    <dbReference type="NCBI Taxonomy" id="480035"/>
    <lineage>
        <taxon>Bacteria</taxon>
        <taxon>Bacillati</taxon>
        <taxon>Actinomycetota</taxon>
        <taxon>Actinomycetes</taxon>
        <taxon>Mycobacteriales</taxon>
        <taxon>Nocardiaceae</taxon>
        <taxon>Nocardia</taxon>
    </lineage>
</organism>
<evidence type="ECO:0008006" key="5">
    <source>
        <dbReference type="Google" id="ProtNLM"/>
    </source>
</evidence>
<gene>
    <name evidence="3" type="ORF">NWFMUON74_16440</name>
</gene>
<evidence type="ECO:0000313" key="3">
    <source>
        <dbReference type="EMBL" id="BCK53872.1"/>
    </source>
</evidence>
<dbReference type="Proteomes" id="UP000516173">
    <property type="component" value="Chromosome"/>
</dbReference>
<feature type="transmembrane region" description="Helical" evidence="2">
    <location>
        <begin position="58"/>
        <end position="79"/>
    </location>
</feature>
<proteinExistence type="predicted"/>
<dbReference type="EMBL" id="AP023396">
    <property type="protein sequence ID" value="BCK53872.1"/>
    <property type="molecule type" value="Genomic_DNA"/>
</dbReference>
<dbReference type="AlphaFoldDB" id="A0A7G1KF13"/>
<protein>
    <recommendedName>
        <fullName evidence="5">Mce-associated membrane protein</fullName>
    </recommendedName>
</protein>
<evidence type="ECO:0000256" key="1">
    <source>
        <dbReference type="SAM" id="MobiDB-lite"/>
    </source>
</evidence>